<evidence type="ECO:0008006" key="4">
    <source>
        <dbReference type="Google" id="ProtNLM"/>
    </source>
</evidence>
<accession>A0A6A5ZRM3</accession>
<keyword evidence="1" id="KW-1133">Transmembrane helix</keyword>
<feature type="transmembrane region" description="Helical" evidence="1">
    <location>
        <begin position="130"/>
        <end position="153"/>
    </location>
</feature>
<keyword evidence="1" id="KW-0472">Membrane</keyword>
<feature type="transmembrane region" description="Helical" evidence="1">
    <location>
        <begin position="50"/>
        <end position="70"/>
    </location>
</feature>
<evidence type="ECO:0000256" key="1">
    <source>
        <dbReference type="SAM" id="Phobius"/>
    </source>
</evidence>
<reference evidence="2" key="1">
    <citation type="journal article" date="2020" name="Stud. Mycol.">
        <title>101 Dothideomycetes genomes: a test case for predicting lifestyles and emergence of pathogens.</title>
        <authorList>
            <person name="Haridas S."/>
            <person name="Albert R."/>
            <person name="Binder M."/>
            <person name="Bloem J."/>
            <person name="Labutti K."/>
            <person name="Salamov A."/>
            <person name="Andreopoulos B."/>
            <person name="Baker S."/>
            <person name="Barry K."/>
            <person name="Bills G."/>
            <person name="Bluhm B."/>
            <person name="Cannon C."/>
            <person name="Castanera R."/>
            <person name="Culley D."/>
            <person name="Daum C."/>
            <person name="Ezra D."/>
            <person name="Gonzalez J."/>
            <person name="Henrissat B."/>
            <person name="Kuo A."/>
            <person name="Liang C."/>
            <person name="Lipzen A."/>
            <person name="Lutzoni F."/>
            <person name="Magnuson J."/>
            <person name="Mondo S."/>
            <person name="Nolan M."/>
            <person name="Ohm R."/>
            <person name="Pangilinan J."/>
            <person name="Park H.-J."/>
            <person name="Ramirez L."/>
            <person name="Alfaro M."/>
            <person name="Sun H."/>
            <person name="Tritt A."/>
            <person name="Yoshinaga Y."/>
            <person name="Zwiers L.-H."/>
            <person name="Turgeon B."/>
            <person name="Goodwin S."/>
            <person name="Spatafora J."/>
            <person name="Crous P."/>
            <person name="Grigoriev I."/>
        </authorList>
    </citation>
    <scope>NUCLEOTIDE SEQUENCE</scope>
    <source>
        <strain evidence="2">CBS 627.86</strain>
    </source>
</reference>
<evidence type="ECO:0000313" key="2">
    <source>
        <dbReference type="EMBL" id="KAF2121624.1"/>
    </source>
</evidence>
<organism evidence="2 3">
    <name type="scientific">Lophiotrema nucula</name>
    <dbReference type="NCBI Taxonomy" id="690887"/>
    <lineage>
        <taxon>Eukaryota</taxon>
        <taxon>Fungi</taxon>
        <taxon>Dikarya</taxon>
        <taxon>Ascomycota</taxon>
        <taxon>Pezizomycotina</taxon>
        <taxon>Dothideomycetes</taxon>
        <taxon>Pleosporomycetidae</taxon>
        <taxon>Pleosporales</taxon>
        <taxon>Lophiotremataceae</taxon>
        <taxon>Lophiotrema</taxon>
    </lineage>
</organism>
<proteinExistence type="predicted"/>
<feature type="transmembrane region" description="Helical" evidence="1">
    <location>
        <begin position="91"/>
        <end position="110"/>
    </location>
</feature>
<dbReference type="AlphaFoldDB" id="A0A6A5ZRM3"/>
<protein>
    <recommendedName>
        <fullName evidence="4">Transmembrane protein</fullName>
    </recommendedName>
</protein>
<sequence>MDSEAQKQQRVHDVLRRALFLQALVAFPTMCLLGLAIFLELVIPDAEQKYFFYIFLYFVMAAAIIVIVLIQFKEKEQSAVATLKCEATKTTLATLLWLTGWIRAIWRILAESGSGDDNDEQHKRRRSALSFLWPSIWTILIIMLFYPALYYAYKQWRNEQRPQIYISNFEDGEDEEEHMIRMISTENLAFVPDGEALK</sequence>
<evidence type="ECO:0000313" key="3">
    <source>
        <dbReference type="Proteomes" id="UP000799770"/>
    </source>
</evidence>
<name>A0A6A5ZRM3_9PLEO</name>
<keyword evidence="1" id="KW-0812">Transmembrane</keyword>
<dbReference type="EMBL" id="ML977312">
    <property type="protein sequence ID" value="KAF2121624.1"/>
    <property type="molecule type" value="Genomic_DNA"/>
</dbReference>
<keyword evidence="3" id="KW-1185">Reference proteome</keyword>
<feature type="transmembrane region" description="Helical" evidence="1">
    <location>
        <begin position="20"/>
        <end position="44"/>
    </location>
</feature>
<gene>
    <name evidence="2" type="ORF">BDV96DRAFT_641009</name>
</gene>
<dbReference type="Proteomes" id="UP000799770">
    <property type="component" value="Unassembled WGS sequence"/>
</dbReference>